<evidence type="ECO:0000259" key="2">
    <source>
        <dbReference type="Pfam" id="PF04054"/>
    </source>
</evidence>
<protein>
    <submittedName>
        <fullName evidence="3">CCR4-NOT transcription complex subunit 1</fullName>
    </submittedName>
</protein>
<reference evidence="3 4" key="1">
    <citation type="submission" date="2023-05" db="EMBL/GenBank/DDBJ databases">
        <title>B98-5 Cell Line De Novo Hybrid Assembly: An Optical Mapping Approach.</title>
        <authorList>
            <person name="Kananen K."/>
            <person name="Auerbach J.A."/>
            <person name="Kautto E."/>
            <person name="Blachly J.S."/>
        </authorList>
    </citation>
    <scope>NUCLEOTIDE SEQUENCE [LARGE SCALE GENOMIC DNA]</scope>
    <source>
        <strain evidence="3">B95-8</strain>
        <tissue evidence="3">Cell line</tissue>
    </source>
</reference>
<feature type="compositionally biased region" description="Basic and acidic residues" evidence="1">
    <location>
        <begin position="291"/>
        <end position="303"/>
    </location>
</feature>
<sequence length="337" mass="37851">MRLPDPFTPNLKVDMLSEINIAPRILTNFTGVMPPQFKKDLDSYLKTRSPVTFLSDLRSNLQVSNEPGNCYNLQLINALVLYVGTQAIVHIHNKGSTPSMSTITHSAHMDIFQNLAVDLDTEGRYLFLNAIANQLRYPNSHTHYFSCTMLYLFAEANTEAIQEQITRVLLERLIVNRPHPWGPLITFIELIKNPAFKFWNHEFVHCAPEIEKLFQSVAQCCMGQKQAQQVMEGTGEDGNVICLNSDDIMPVALMETKNREGLNYMVLATECSQGEEKSEGPLGSQESESCGLRKEEKEPHADKDFCQEKQVAYCPPGKPEGLNYACLTHSGYGDGSD</sequence>
<dbReference type="InterPro" id="IPR007196">
    <property type="entry name" value="CCR4-Not_Not1_C"/>
</dbReference>
<gene>
    <name evidence="3" type="primary">CNOT1_1</name>
    <name evidence="3" type="ORF">P7K49_008507</name>
</gene>
<feature type="region of interest" description="Disordered" evidence="1">
    <location>
        <begin position="275"/>
        <end position="303"/>
    </location>
</feature>
<dbReference type="Pfam" id="PF04054">
    <property type="entry name" value="Not1"/>
    <property type="match status" value="1"/>
</dbReference>
<keyword evidence="4" id="KW-1185">Reference proteome</keyword>
<dbReference type="EMBL" id="JASSZA010000004">
    <property type="protein sequence ID" value="KAK2114241.1"/>
    <property type="molecule type" value="Genomic_DNA"/>
</dbReference>
<feature type="domain" description="CCR4-Not complex component Not1 C-terminal" evidence="2">
    <location>
        <begin position="1"/>
        <end position="218"/>
    </location>
</feature>
<name>A0ABQ9VXX8_SAGOE</name>
<comment type="caution">
    <text evidence="3">The sequence shown here is derived from an EMBL/GenBank/DDBJ whole genome shotgun (WGS) entry which is preliminary data.</text>
</comment>
<dbReference type="Proteomes" id="UP001266305">
    <property type="component" value="Unassembled WGS sequence"/>
</dbReference>
<dbReference type="Gene3D" id="1.25.40.800">
    <property type="match status" value="1"/>
</dbReference>
<evidence type="ECO:0000313" key="4">
    <source>
        <dbReference type="Proteomes" id="UP001266305"/>
    </source>
</evidence>
<evidence type="ECO:0000313" key="3">
    <source>
        <dbReference type="EMBL" id="KAK2114241.1"/>
    </source>
</evidence>
<dbReference type="PANTHER" id="PTHR13162:SF8">
    <property type="entry name" value="CCR4-NOT TRANSCRIPTION COMPLEX SUBUNIT 1"/>
    <property type="match status" value="1"/>
</dbReference>
<evidence type="ECO:0000256" key="1">
    <source>
        <dbReference type="SAM" id="MobiDB-lite"/>
    </source>
</evidence>
<dbReference type="PANTHER" id="PTHR13162">
    <property type="entry name" value="CCR4-NOT TRANSCRIPTION COMPLEX"/>
    <property type="match status" value="1"/>
</dbReference>
<organism evidence="3 4">
    <name type="scientific">Saguinus oedipus</name>
    <name type="common">Cotton-top tamarin</name>
    <name type="synonym">Oedipomidas oedipus</name>
    <dbReference type="NCBI Taxonomy" id="9490"/>
    <lineage>
        <taxon>Eukaryota</taxon>
        <taxon>Metazoa</taxon>
        <taxon>Chordata</taxon>
        <taxon>Craniata</taxon>
        <taxon>Vertebrata</taxon>
        <taxon>Euteleostomi</taxon>
        <taxon>Mammalia</taxon>
        <taxon>Eutheria</taxon>
        <taxon>Euarchontoglires</taxon>
        <taxon>Primates</taxon>
        <taxon>Haplorrhini</taxon>
        <taxon>Platyrrhini</taxon>
        <taxon>Cebidae</taxon>
        <taxon>Callitrichinae</taxon>
        <taxon>Saguinus</taxon>
    </lineage>
</organism>
<proteinExistence type="predicted"/>
<accession>A0ABQ9VXX8</accession>
<dbReference type="InterPro" id="IPR040398">
    <property type="entry name" value="Not1"/>
</dbReference>